<keyword evidence="3" id="KW-0804">Transcription</keyword>
<evidence type="ECO:0000256" key="3">
    <source>
        <dbReference type="ARBA" id="ARBA00023163"/>
    </source>
</evidence>
<evidence type="ECO:0000313" key="8">
    <source>
        <dbReference type="Proteomes" id="UP000218332"/>
    </source>
</evidence>
<name>A0A2A2I4K7_9GAMM</name>
<feature type="transmembrane region" description="Helical" evidence="5">
    <location>
        <begin position="6"/>
        <end position="23"/>
    </location>
</feature>
<keyword evidence="5" id="KW-1133">Transmembrane helix</keyword>
<keyword evidence="2" id="KW-0238">DNA-binding</keyword>
<reference evidence="7 8" key="1">
    <citation type="submission" date="2017-07" db="EMBL/GenBank/DDBJ databases">
        <title>Tamlnaduibacter salinus (Mi-7) genome sequencing.</title>
        <authorList>
            <person name="Verma A."/>
            <person name="Krishnamurthi S."/>
        </authorList>
    </citation>
    <scope>NUCLEOTIDE SEQUENCE [LARGE SCALE GENOMIC DNA]</scope>
    <source>
        <strain evidence="7 8">Mi-7</strain>
    </source>
</reference>
<sequence length="334" mass="37128">MEFLIGASTGLALGLSLYVYSVFPEGIIRASLIIILFGSVGFSVGPLLSGIYGWGMFTLQSLTIPAFWVLCQYLFAVRPMVFSFWGVAAFLTILLAQLDFSMQSYSYANSDVLKIFIYLGEYSVILHSFYVVLRNWESDLIEPSRKLRKTVFVSFAIGICIGAVGLNTGIMAEAYRPIVVIVGVLLVSKALYGFGHDELDHLVGQAAGSPIANKGPDEEDQSETESDSETKLLVSVMESEFYRELDATIGSLARRSGFPEYKVRRIISQDLGYRNFNSYLNRLRTKNAADRLIREPETPIKVIAYDVGYRSVTSFNRAFKEAYGVSPSTYRAVS</sequence>
<evidence type="ECO:0000256" key="2">
    <source>
        <dbReference type="ARBA" id="ARBA00023125"/>
    </source>
</evidence>
<dbReference type="InterPro" id="IPR009057">
    <property type="entry name" value="Homeodomain-like_sf"/>
</dbReference>
<dbReference type="SMART" id="SM00342">
    <property type="entry name" value="HTH_ARAC"/>
    <property type="match status" value="1"/>
</dbReference>
<feature type="transmembrane region" description="Helical" evidence="5">
    <location>
        <begin position="152"/>
        <end position="172"/>
    </location>
</feature>
<feature type="compositionally biased region" description="Acidic residues" evidence="4">
    <location>
        <begin position="217"/>
        <end position="227"/>
    </location>
</feature>
<dbReference type="Pfam" id="PF12833">
    <property type="entry name" value="HTH_18"/>
    <property type="match status" value="1"/>
</dbReference>
<dbReference type="PRINTS" id="PR00032">
    <property type="entry name" value="HTHARAC"/>
</dbReference>
<feature type="transmembrane region" description="Helical" evidence="5">
    <location>
        <begin position="82"/>
        <end position="100"/>
    </location>
</feature>
<feature type="transmembrane region" description="Helical" evidence="5">
    <location>
        <begin position="112"/>
        <end position="132"/>
    </location>
</feature>
<gene>
    <name evidence="7" type="ORF">CF392_06995</name>
</gene>
<evidence type="ECO:0000256" key="5">
    <source>
        <dbReference type="SAM" id="Phobius"/>
    </source>
</evidence>
<dbReference type="InterPro" id="IPR018060">
    <property type="entry name" value="HTH_AraC"/>
</dbReference>
<feature type="transmembrane region" description="Helical" evidence="5">
    <location>
        <begin position="30"/>
        <end position="48"/>
    </location>
</feature>
<evidence type="ECO:0000256" key="1">
    <source>
        <dbReference type="ARBA" id="ARBA00023015"/>
    </source>
</evidence>
<comment type="caution">
    <text evidence="7">The sequence shown here is derived from an EMBL/GenBank/DDBJ whole genome shotgun (WGS) entry which is preliminary data.</text>
</comment>
<organism evidence="7 8">
    <name type="scientific">Tamilnaduibacter salinus</name>
    <dbReference type="NCBI Taxonomy" id="1484056"/>
    <lineage>
        <taxon>Bacteria</taxon>
        <taxon>Pseudomonadati</taxon>
        <taxon>Pseudomonadota</taxon>
        <taxon>Gammaproteobacteria</taxon>
        <taxon>Pseudomonadales</taxon>
        <taxon>Marinobacteraceae</taxon>
        <taxon>Tamilnaduibacter</taxon>
    </lineage>
</organism>
<dbReference type="Gene3D" id="1.10.10.60">
    <property type="entry name" value="Homeodomain-like"/>
    <property type="match status" value="1"/>
</dbReference>
<keyword evidence="5" id="KW-0472">Membrane</keyword>
<feature type="region of interest" description="Disordered" evidence="4">
    <location>
        <begin position="210"/>
        <end position="229"/>
    </location>
</feature>
<keyword evidence="8" id="KW-1185">Reference proteome</keyword>
<dbReference type="EMBL" id="NMPM01000034">
    <property type="protein sequence ID" value="PAV26214.1"/>
    <property type="molecule type" value="Genomic_DNA"/>
</dbReference>
<dbReference type="PANTHER" id="PTHR43280:SF29">
    <property type="entry name" value="ARAC-FAMILY TRANSCRIPTIONAL REGULATOR"/>
    <property type="match status" value="1"/>
</dbReference>
<dbReference type="SUPFAM" id="SSF46689">
    <property type="entry name" value="Homeodomain-like"/>
    <property type="match status" value="1"/>
</dbReference>
<dbReference type="InterPro" id="IPR020449">
    <property type="entry name" value="Tscrpt_reg_AraC-type_HTH"/>
</dbReference>
<evidence type="ECO:0000256" key="4">
    <source>
        <dbReference type="SAM" id="MobiDB-lite"/>
    </source>
</evidence>
<keyword evidence="5" id="KW-0812">Transmembrane</keyword>
<accession>A0A2A2I4K7</accession>
<dbReference type="PROSITE" id="PS01124">
    <property type="entry name" value="HTH_ARAC_FAMILY_2"/>
    <property type="match status" value="1"/>
</dbReference>
<dbReference type="Proteomes" id="UP000218332">
    <property type="component" value="Unassembled WGS sequence"/>
</dbReference>
<feature type="transmembrane region" description="Helical" evidence="5">
    <location>
        <begin position="54"/>
        <end position="75"/>
    </location>
</feature>
<dbReference type="PANTHER" id="PTHR43280">
    <property type="entry name" value="ARAC-FAMILY TRANSCRIPTIONAL REGULATOR"/>
    <property type="match status" value="1"/>
</dbReference>
<dbReference type="AlphaFoldDB" id="A0A2A2I4K7"/>
<keyword evidence="1" id="KW-0805">Transcription regulation</keyword>
<evidence type="ECO:0000313" key="7">
    <source>
        <dbReference type="EMBL" id="PAV26214.1"/>
    </source>
</evidence>
<evidence type="ECO:0000259" key="6">
    <source>
        <dbReference type="PROSITE" id="PS01124"/>
    </source>
</evidence>
<dbReference type="GO" id="GO:0043565">
    <property type="term" value="F:sequence-specific DNA binding"/>
    <property type="evidence" value="ECO:0007669"/>
    <property type="project" value="InterPro"/>
</dbReference>
<proteinExistence type="predicted"/>
<feature type="domain" description="HTH araC/xylS-type" evidence="6">
    <location>
        <begin position="231"/>
        <end position="333"/>
    </location>
</feature>
<dbReference type="GO" id="GO:0003700">
    <property type="term" value="F:DNA-binding transcription factor activity"/>
    <property type="evidence" value="ECO:0007669"/>
    <property type="project" value="InterPro"/>
</dbReference>
<protein>
    <recommendedName>
        <fullName evidence="6">HTH araC/xylS-type domain-containing protein</fullName>
    </recommendedName>
</protein>